<dbReference type="CTD" id="20318772"/>
<organism evidence="2 3">
    <name type="scientific">Opisthorchis viverrini</name>
    <name type="common">Southeast Asian liver fluke</name>
    <dbReference type="NCBI Taxonomy" id="6198"/>
    <lineage>
        <taxon>Eukaryota</taxon>
        <taxon>Metazoa</taxon>
        <taxon>Spiralia</taxon>
        <taxon>Lophotrochozoa</taxon>
        <taxon>Platyhelminthes</taxon>
        <taxon>Trematoda</taxon>
        <taxon>Digenea</taxon>
        <taxon>Opisthorchiida</taxon>
        <taxon>Opisthorchiata</taxon>
        <taxon>Opisthorchiidae</taxon>
        <taxon>Opisthorchis</taxon>
    </lineage>
</organism>
<evidence type="ECO:0000313" key="3">
    <source>
        <dbReference type="Proteomes" id="UP000054324"/>
    </source>
</evidence>
<feature type="region of interest" description="Disordered" evidence="1">
    <location>
        <begin position="45"/>
        <end position="65"/>
    </location>
</feature>
<dbReference type="EMBL" id="KL596695">
    <property type="protein sequence ID" value="KER28640.1"/>
    <property type="molecule type" value="Genomic_DNA"/>
</dbReference>
<feature type="compositionally biased region" description="Basic and acidic residues" evidence="1">
    <location>
        <begin position="45"/>
        <end position="56"/>
    </location>
</feature>
<evidence type="ECO:0000256" key="1">
    <source>
        <dbReference type="SAM" id="MobiDB-lite"/>
    </source>
</evidence>
<dbReference type="Proteomes" id="UP000054324">
    <property type="component" value="Unassembled WGS sequence"/>
</dbReference>
<dbReference type="GeneID" id="20318772"/>
<gene>
    <name evidence="2" type="ORF">T265_04590</name>
</gene>
<dbReference type="RefSeq" id="XP_009167629.1">
    <property type="nucleotide sequence ID" value="XM_009169365.1"/>
</dbReference>
<keyword evidence="3" id="KW-1185">Reference proteome</keyword>
<proteinExistence type="predicted"/>
<protein>
    <submittedName>
        <fullName evidence="2">Uncharacterized protein</fullName>
    </submittedName>
</protein>
<name>A0A074ZZC0_OPIVI</name>
<reference evidence="2 3" key="1">
    <citation type="submission" date="2013-11" db="EMBL/GenBank/DDBJ databases">
        <title>Opisthorchis viverrini - life in the bile duct.</title>
        <authorList>
            <person name="Young N.D."/>
            <person name="Nagarajan N."/>
            <person name="Lin S.J."/>
            <person name="Korhonen P.K."/>
            <person name="Jex A.R."/>
            <person name="Hall R.S."/>
            <person name="Safavi-Hemami H."/>
            <person name="Kaewkong W."/>
            <person name="Bertrand D."/>
            <person name="Gao S."/>
            <person name="Seet Q."/>
            <person name="Wongkham S."/>
            <person name="Teh B.T."/>
            <person name="Wongkham C."/>
            <person name="Intapan P.M."/>
            <person name="Maleewong W."/>
            <person name="Yang X."/>
            <person name="Hu M."/>
            <person name="Wang Z."/>
            <person name="Hofmann A."/>
            <person name="Sternberg P.W."/>
            <person name="Tan P."/>
            <person name="Wang J."/>
            <person name="Gasser R.B."/>
        </authorList>
    </citation>
    <scope>NUCLEOTIDE SEQUENCE [LARGE SCALE GENOMIC DNA]</scope>
</reference>
<dbReference type="AlphaFoldDB" id="A0A074ZZC0"/>
<dbReference type="KEGG" id="ovi:T265_04590"/>
<evidence type="ECO:0000313" key="2">
    <source>
        <dbReference type="EMBL" id="KER28640.1"/>
    </source>
</evidence>
<accession>A0A074ZZC0</accession>
<sequence length="65" mass="7474">MDRGEELKAKNVRHAFFRLFAAFPGRHQVPNQCSAVNEEIMDTKWDKSGQQDEERLATGQRIEGV</sequence>